<evidence type="ECO:0000313" key="5">
    <source>
        <dbReference type="Proteomes" id="UP000198847"/>
    </source>
</evidence>
<keyword evidence="5" id="KW-1185">Reference proteome</keyword>
<dbReference type="SUPFAM" id="SSF53187">
    <property type="entry name" value="Zn-dependent exopeptidases"/>
    <property type="match status" value="1"/>
</dbReference>
<dbReference type="SMART" id="SM00646">
    <property type="entry name" value="Ami_3"/>
    <property type="match status" value="1"/>
</dbReference>
<accession>A0A1H8SMZ1</accession>
<protein>
    <submittedName>
        <fullName evidence="4">N-acetylmuramoyl-L-alanine amidase</fullName>
    </submittedName>
</protein>
<dbReference type="InterPro" id="IPR002508">
    <property type="entry name" value="MurNAc-LAA_cat"/>
</dbReference>
<reference evidence="4 5" key="1">
    <citation type="submission" date="2016-10" db="EMBL/GenBank/DDBJ databases">
        <authorList>
            <person name="de Groot N.N."/>
        </authorList>
    </citation>
    <scope>NUCLEOTIDE SEQUENCE [LARGE SCALE GENOMIC DNA]</scope>
    <source>
        <strain evidence="4 5">DSM 13305</strain>
    </source>
</reference>
<dbReference type="InterPro" id="IPR050695">
    <property type="entry name" value="N-acetylmuramoyl_amidase_3"/>
</dbReference>
<dbReference type="STRING" id="112903.SAMN04490178_105119"/>
<dbReference type="CDD" id="cd02696">
    <property type="entry name" value="MurNAc-LAA"/>
    <property type="match status" value="1"/>
</dbReference>
<feature type="signal peptide" evidence="2">
    <location>
        <begin position="1"/>
        <end position="28"/>
    </location>
</feature>
<dbReference type="Gene3D" id="3.40.630.40">
    <property type="entry name" value="Zn-dependent exopeptidases"/>
    <property type="match status" value="1"/>
</dbReference>
<dbReference type="RefSeq" id="WP_091744838.1">
    <property type="nucleotide sequence ID" value="NZ_FODY01000005.1"/>
</dbReference>
<keyword evidence="2" id="KW-0732">Signal</keyword>
<dbReference type="PANTHER" id="PTHR30404">
    <property type="entry name" value="N-ACETYLMURAMOYL-L-ALANINE AMIDASE"/>
    <property type="match status" value="1"/>
</dbReference>
<evidence type="ECO:0000313" key="4">
    <source>
        <dbReference type="EMBL" id="SEO79658.1"/>
    </source>
</evidence>
<feature type="domain" description="MurNAc-LAA" evidence="3">
    <location>
        <begin position="182"/>
        <end position="290"/>
    </location>
</feature>
<evidence type="ECO:0000256" key="1">
    <source>
        <dbReference type="ARBA" id="ARBA00022801"/>
    </source>
</evidence>
<dbReference type="Pfam" id="PF01520">
    <property type="entry name" value="Amidase_3"/>
    <property type="match status" value="1"/>
</dbReference>
<dbReference type="PANTHER" id="PTHR30404:SF0">
    <property type="entry name" value="N-ACETYLMURAMOYL-L-ALANINE AMIDASE AMIC"/>
    <property type="match status" value="1"/>
</dbReference>
<dbReference type="EMBL" id="FODY01000005">
    <property type="protein sequence ID" value="SEO79658.1"/>
    <property type="molecule type" value="Genomic_DNA"/>
</dbReference>
<name>A0A1H8SMZ1_9FIRM</name>
<dbReference type="GO" id="GO:0009253">
    <property type="term" value="P:peptidoglycan catabolic process"/>
    <property type="evidence" value="ECO:0007669"/>
    <property type="project" value="InterPro"/>
</dbReference>
<gene>
    <name evidence="4" type="ORF">SAMN04490178_105119</name>
</gene>
<feature type="chain" id="PRO_5011732151" evidence="2">
    <location>
        <begin position="29"/>
        <end position="296"/>
    </location>
</feature>
<keyword evidence="1" id="KW-0378">Hydrolase</keyword>
<sequence length="296" mass="30863">MYNTKLLAWGMLFLMMCTFLLPLSAAHAASTDSVLGTLASSTVASKDSGSGGSGFFEQVFGFLFDKVLGPIFNIFGGGKSSSGTSSPVNVIPLPSTPGDSAGGVGSTASLRGKVIVVDPGHGGSNPGAVANNDRESDNNLAVGLKLRDKLVQAGAKVIMTRDTDRTVAPEGSSLSEELEARVAMAEQQKADIFVSIHSNSNPDSNIAGAMTFYHGNKSPDLARAVQTALIKTTGAVDKGISPATFYVLRNTTMPGVLVEMGFVTNEQESVQLKNDAYRGKVAQGVFNGIAAYFDNR</sequence>
<dbReference type="AlphaFoldDB" id="A0A1H8SMZ1"/>
<evidence type="ECO:0000256" key="2">
    <source>
        <dbReference type="SAM" id="SignalP"/>
    </source>
</evidence>
<proteinExistence type="predicted"/>
<dbReference type="Proteomes" id="UP000198847">
    <property type="component" value="Unassembled WGS sequence"/>
</dbReference>
<dbReference type="GO" id="GO:0008745">
    <property type="term" value="F:N-acetylmuramoyl-L-alanine amidase activity"/>
    <property type="evidence" value="ECO:0007669"/>
    <property type="project" value="InterPro"/>
</dbReference>
<evidence type="ECO:0000259" key="3">
    <source>
        <dbReference type="SMART" id="SM00646"/>
    </source>
</evidence>
<organism evidence="4 5">
    <name type="scientific">Propionispora vibrioides</name>
    <dbReference type="NCBI Taxonomy" id="112903"/>
    <lineage>
        <taxon>Bacteria</taxon>
        <taxon>Bacillati</taxon>
        <taxon>Bacillota</taxon>
        <taxon>Negativicutes</taxon>
        <taxon>Selenomonadales</taxon>
        <taxon>Sporomusaceae</taxon>
        <taxon>Propionispora</taxon>
    </lineage>
</organism>
<dbReference type="OrthoDB" id="9772024at2"/>
<dbReference type="GO" id="GO:0030288">
    <property type="term" value="C:outer membrane-bounded periplasmic space"/>
    <property type="evidence" value="ECO:0007669"/>
    <property type="project" value="TreeGrafter"/>
</dbReference>